<dbReference type="PANTHER" id="PTHR37540:SF5">
    <property type="entry name" value="TRANSCRIPTION FACTOR DOMAIN-CONTAINING PROTEIN"/>
    <property type="match status" value="1"/>
</dbReference>
<reference evidence="3" key="1">
    <citation type="journal article" date="2011" name="PLoS Genet.">
        <title>Genomic analysis of the necrotrophic fungal pathogens Sclerotinia sclerotiorum and Botrytis cinerea.</title>
        <authorList>
            <person name="Amselem J."/>
            <person name="Cuomo C.A."/>
            <person name="van Kan J.A."/>
            <person name="Viaud M."/>
            <person name="Benito E.P."/>
            <person name="Couloux A."/>
            <person name="Coutinho P.M."/>
            <person name="de Vries R.P."/>
            <person name="Dyer P.S."/>
            <person name="Fillinger S."/>
            <person name="Fournier E."/>
            <person name="Gout L."/>
            <person name="Hahn M."/>
            <person name="Kohn L."/>
            <person name="Lapalu N."/>
            <person name="Plummer K.M."/>
            <person name="Pradier J.M."/>
            <person name="Quevillon E."/>
            <person name="Sharon A."/>
            <person name="Simon A."/>
            <person name="ten Have A."/>
            <person name="Tudzynski B."/>
            <person name="Tudzynski P."/>
            <person name="Wincker P."/>
            <person name="Andrew M."/>
            <person name="Anthouard V."/>
            <person name="Beever R.E."/>
            <person name="Beffa R."/>
            <person name="Benoit I."/>
            <person name="Bouzid O."/>
            <person name="Brault B."/>
            <person name="Chen Z."/>
            <person name="Choquer M."/>
            <person name="Collemare J."/>
            <person name="Cotton P."/>
            <person name="Danchin E.G."/>
            <person name="Da Silva C."/>
            <person name="Gautier A."/>
            <person name="Giraud C."/>
            <person name="Giraud T."/>
            <person name="Gonzalez C."/>
            <person name="Grossetete S."/>
            <person name="Guldener U."/>
            <person name="Henrissat B."/>
            <person name="Howlett B.J."/>
            <person name="Kodira C."/>
            <person name="Kretschmer M."/>
            <person name="Lappartient A."/>
            <person name="Leroch M."/>
            <person name="Levis C."/>
            <person name="Mauceli E."/>
            <person name="Neuveglise C."/>
            <person name="Oeser B."/>
            <person name="Pearson M."/>
            <person name="Poulain J."/>
            <person name="Poussereau N."/>
            <person name="Quesneville H."/>
            <person name="Rascle C."/>
            <person name="Schumacher J."/>
            <person name="Segurens B."/>
            <person name="Sexton A."/>
            <person name="Silva E."/>
            <person name="Sirven C."/>
            <person name="Soanes D.M."/>
            <person name="Talbot N.J."/>
            <person name="Templeton M."/>
            <person name="Yandava C."/>
            <person name="Yarden O."/>
            <person name="Zeng Q."/>
            <person name="Rollins J.A."/>
            <person name="Lebrun M.H."/>
            <person name="Dickman M."/>
        </authorList>
    </citation>
    <scope>NUCLEOTIDE SEQUENCE [LARGE SCALE GENOMIC DNA]</scope>
    <source>
        <strain evidence="3">T4</strain>
    </source>
</reference>
<protein>
    <recommendedName>
        <fullName evidence="4">Transcription factor domain-containing protein</fullName>
    </recommendedName>
</protein>
<dbReference type="HOGENOM" id="CLU_567637_0_0_1"/>
<accession>G2Y8S0</accession>
<feature type="region of interest" description="Disordered" evidence="1">
    <location>
        <begin position="1"/>
        <end position="23"/>
    </location>
</feature>
<dbReference type="EMBL" id="FQ790300">
    <property type="protein sequence ID" value="CCD48996.1"/>
    <property type="molecule type" value="Genomic_DNA"/>
</dbReference>
<dbReference type="PANTHER" id="PTHR37540">
    <property type="entry name" value="TRANSCRIPTION FACTOR (ACR-2), PUTATIVE-RELATED-RELATED"/>
    <property type="match status" value="1"/>
</dbReference>
<sequence>MKDIPESSNVYVQESTSEEGPMAIQFVSGRAKDRTTQSLIRSHAMSAFRNKQRQQKSKRRIAARKLMPVERIYDCSKTDLSPSTSSDVRSLVCNTPDSISEIGTENHQYKYGHDTSLEVTQVGISSLFALAPAQPDPLSIAPHPPPVIVFRYSQEVGTIKQLALTFCSPGPEILDDFPKAAGQALSTSIIYMMYAYSCSVRGMINDELATGLRDAAIAQIGQKLAQEGTLWSDATIASIAYFSTGIWAIERDADEVEAHMTGVELLVKRRGLDSFGVYPFGQIIRKYLVMRFISPLYCPSGSFESVRQLKGFDGSLVQVLYIAKDLIDFIVGGHEQTVDNVDYQSRLSAALYSLQWGVVKLSPSNFPPQYWIFECCRLATLMIFQAKEACTPLPSSDDCLTSAMICAIERTDIDEDWEDVLGILYWVTIIACASSQGQPGHVIPDSRLGRTIFMIASSVHNFEYATGPTQKFAQLQMVLASRSELAAAGKMEKNH</sequence>
<organism evidence="2 3">
    <name type="scientific">Botryotinia fuckeliana (strain T4)</name>
    <name type="common">Noble rot fungus</name>
    <name type="synonym">Botrytis cinerea</name>
    <dbReference type="NCBI Taxonomy" id="999810"/>
    <lineage>
        <taxon>Eukaryota</taxon>
        <taxon>Fungi</taxon>
        <taxon>Dikarya</taxon>
        <taxon>Ascomycota</taxon>
        <taxon>Pezizomycotina</taxon>
        <taxon>Leotiomycetes</taxon>
        <taxon>Helotiales</taxon>
        <taxon>Sclerotiniaceae</taxon>
        <taxon>Botrytis</taxon>
    </lineage>
</organism>
<proteinExistence type="predicted"/>
<evidence type="ECO:0000313" key="2">
    <source>
        <dbReference type="EMBL" id="CCD48996.1"/>
    </source>
</evidence>
<name>G2Y8S0_BOTF4</name>
<feature type="compositionally biased region" description="Polar residues" evidence="1">
    <location>
        <begin position="1"/>
        <end position="15"/>
    </location>
</feature>
<gene>
    <name evidence="2" type="ORF">BofuT4_P028720.1</name>
</gene>
<dbReference type="AlphaFoldDB" id="G2Y8S0"/>
<dbReference type="Proteomes" id="UP000008177">
    <property type="component" value="Unplaced contigs"/>
</dbReference>
<evidence type="ECO:0000313" key="3">
    <source>
        <dbReference type="Proteomes" id="UP000008177"/>
    </source>
</evidence>
<evidence type="ECO:0000256" key="1">
    <source>
        <dbReference type="SAM" id="MobiDB-lite"/>
    </source>
</evidence>
<dbReference type="InParanoid" id="G2Y8S0"/>
<evidence type="ECO:0008006" key="4">
    <source>
        <dbReference type="Google" id="ProtNLM"/>
    </source>
</evidence>
<dbReference type="STRING" id="999810.G2Y8S0"/>
<dbReference type="OrthoDB" id="4159781at2759"/>